<dbReference type="GO" id="GO:0005737">
    <property type="term" value="C:cytoplasm"/>
    <property type="evidence" value="ECO:0007669"/>
    <property type="project" value="TreeGrafter"/>
</dbReference>
<dbReference type="PANTHER" id="PTHR13710">
    <property type="entry name" value="DNA HELICASE RECQ FAMILY MEMBER"/>
    <property type="match status" value="1"/>
</dbReference>
<keyword evidence="7" id="KW-0378">Hydrolase</keyword>
<organism evidence="7 8">
    <name type="scientific">Puccinia graminis f. sp. tritici</name>
    <dbReference type="NCBI Taxonomy" id="56615"/>
    <lineage>
        <taxon>Eukaryota</taxon>
        <taxon>Fungi</taxon>
        <taxon>Dikarya</taxon>
        <taxon>Basidiomycota</taxon>
        <taxon>Pucciniomycotina</taxon>
        <taxon>Pucciniomycetes</taxon>
        <taxon>Pucciniales</taxon>
        <taxon>Pucciniaceae</taxon>
        <taxon>Puccinia</taxon>
    </lineage>
</organism>
<accession>A0A5B0MB53</accession>
<dbReference type="GO" id="GO:0043138">
    <property type="term" value="F:3'-5' DNA helicase activity"/>
    <property type="evidence" value="ECO:0007669"/>
    <property type="project" value="UniProtKB-EC"/>
</dbReference>
<evidence type="ECO:0000256" key="5">
    <source>
        <dbReference type="ARBA" id="ARBA00034808"/>
    </source>
</evidence>
<dbReference type="InterPro" id="IPR011545">
    <property type="entry name" value="DEAD/DEAH_box_helicase_dom"/>
</dbReference>
<sequence>MVGVAVPQALEMASDTELKKTISESGLTKYGQECKKLQVESVLSLLRGKNTFILAATGFGKSRIPELYLNLLTKDRLGNIAGVIIVLNPLDALGDNQVEEKIRAGFSAINATAENFDATVANDILNGVYNFVYVSPEIFLDNKRFNNLYLSPAFQQKLALVVVDEAHMIYSWGLVEDGEHLRKLRGDTNRASAKSRHPD</sequence>
<dbReference type="AlphaFoldDB" id="A0A5B0MB53"/>
<dbReference type="PANTHER" id="PTHR13710:SF105">
    <property type="entry name" value="ATP-DEPENDENT DNA HELICASE Q1"/>
    <property type="match status" value="1"/>
</dbReference>
<dbReference type="EC" id="5.6.2.4" evidence="5"/>
<dbReference type="InterPro" id="IPR014001">
    <property type="entry name" value="Helicase_ATP-bd"/>
</dbReference>
<protein>
    <recommendedName>
        <fullName evidence="5">DNA 3'-5' helicase</fullName>
        <ecNumber evidence="5">5.6.2.4</ecNumber>
    </recommendedName>
</protein>
<gene>
    <name evidence="7" type="primary">SGS1_27</name>
    <name evidence="7" type="ORF">PGT21_012020</name>
</gene>
<reference evidence="7 8" key="1">
    <citation type="submission" date="2019-05" db="EMBL/GenBank/DDBJ databases">
        <title>Emergence of the Ug99 lineage of the wheat stem rust pathogen through somatic hybridization.</title>
        <authorList>
            <person name="Li F."/>
            <person name="Upadhyaya N.M."/>
            <person name="Sperschneider J."/>
            <person name="Matny O."/>
            <person name="Nguyen-Phuc H."/>
            <person name="Mago R."/>
            <person name="Raley C."/>
            <person name="Miller M.E."/>
            <person name="Silverstein K.A.T."/>
            <person name="Henningsen E."/>
            <person name="Hirsch C.D."/>
            <person name="Visser B."/>
            <person name="Pretorius Z.A."/>
            <person name="Steffenson B.J."/>
            <person name="Schwessinger B."/>
            <person name="Dodds P.N."/>
            <person name="Figueroa M."/>
        </authorList>
    </citation>
    <scope>NUCLEOTIDE SEQUENCE [LARGE SCALE GENOMIC DNA]</scope>
    <source>
        <strain evidence="7">21-0</strain>
    </source>
</reference>
<dbReference type="Proteomes" id="UP000324748">
    <property type="component" value="Unassembled WGS sequence"/>
</dbReference>
<keyword evidence="8" id="KW-1185">Reference proteome</keyword>
<dbReference type="GO" id="GO:0005694">
    <property type="term" value="C:chromosome"/>
    <property type="evidence" value="ECO:0007669"/>
    <property type="project" value="TreeGrafter"/>
</dbReference>
<comment type="caution">
    <text evidence="7">The sequence shown here is derived from an EMBL/GenBank/DDBJ whole genome shotgun (WGS) entry which is preliminary data.</text>
</comment>
<dbReference type="SUPFAM" id="SSF52540">
    <property type="entry name" value="P-loop containing nucleoside triphosphate hydrolases"/>
    <property type="match status" value="1"/>
</dbReference>
<evidence type="ECO:0000313" key="8">
    <source>
        <dbReference type="Proteomes" id="UP000324748"/>
    </source>
</evidence>
<dbReference type="EMBL" id="VSWC01000158">
    <property type="protein sequence ID" value="KAA1073433.1"/>
    <property type="molecule type" value="Genomic_DNA"/>
</dbReference>
<proteinExistence type="inferred from homology"/>
<dbReference type="GO" id="GO:0005524">
    <property type="term" value="F:ATP binding"/>
    <property type="evidence" value="ECO:0007669"/>
    <property type="project" value="InterPro"/>
</dbReference>
<dbReference type="Gene3D" id="3.40.50.300">
    <property type="entry name" value="P-loop containing nucleotide triphosphate hydrolases"/>
    <property type="match status" value="1"/>
</dbReference>
<keyword evidence="7" id="KW-0067">ATP-binding</keyword>
<evidence type="ECO:0000256" key="4">
    <source>
        <dbReference type="ARBA" id="ARBA00034617"/>
    </source>
</evidence>
<keyword evidence="2" id="KW-0238">DNA-binding</keyword>
<dbReference type="Pfam" id="PF00270">
    <property type="entry name" value="DEAD"/>
    <property type="match status" value="1"/>
</dbReference>
<evidence type="ECO:0000256" key="3">
    <source>
        <dbReference type="ARBA" id="ARBA00023235"/>
    </source>
</evidence>
<keyword evidence="3" id="KW-0413">Isomerase</keyword>
<evidence type="ECO:0000313" key="7">
    <source>
        <dbReference type="EMBL" id="KAA1073433.1"/>
    </source>
</evidence>
<evidence type="ECO:0000256" key="1">
    <source>
        <dbReference type="ARBA" id="ARBA00005446"/>
    </source>
</evidence>
<dbReference type="GO" id="GO:0000724">
    <property type="term" value="P:double-strand break repair via homologous recombination"/>
    <property type="evidence" value="ECO:0007669"/>
    <property type="project" value="TreeGrafter"/>
</dbReference>
<keyword evidence="7" id="KW-0347">Helicase</keyword>
<comment type="catalytic activity">
    <reaction evidence="4">
        <text>Couples ATP hydrolysis with the unwinding of duplex DNA by translocating in the 3'-5' direction.</text>
        <dbReference type="EC" id="5.6.2.4"/>
    </reaction>
</comment>
<dbReference type="GO" id="GO:0009378">
    <property type="term" value="F:four-way junction helicase activity"/>
    <property type="evidence" value="ECO:0007669"/>
    <property type="project" value="TreeGrafter"/>
</dbReference>
<comment type="similarity">
    <text evidence="1">Belongs to the helicase family. RecQ subfamily.</text>
</comment>
<dbReference type="GO" id="GO:0003677">
    <property type="term" value="F:DNA binding"/>
    <property type="evidence" value="ECO:0007669"/>
    <property type="project" value="UniProtKB-KW"/>
</dbReference>
<keyword evidence="7" id="KW-0547">Nucleotide-binding</keyword>
<dbReference type="OrthoDB" id="2496478at2759"/>
<dbReference type="InterPro" id="IPR027417">
    <property type="entry name" value="P-loop_NTPase"/>
</dbReference>
<name>A0A5B0MB53_PUCGR</name>
<evidence type="ECO:0000256" key="2">
    <source>
        <dbReference type="ARBA" id="ARBA00023125"/>
    </source>
</evidence>
<dbReference type="PROSITE" id="PS51192">
    <property type="entry name" value="HELICASE_ATP_BIND_1"/>
    <property type="match status" value="1"/>
</dbReference>
<feature type="domain" description="Helicase ATP-binding" evidence="6">
    <location>
        <begin position="42"/>
        <end position="199"/>
    </location>
</feature>
<evidence type="ECO:0000259" key="6">
    <source>
        <dbReference type="PROSITE" id="PS51192"/>
    </source>
</evidence>